<dbReference type="InterPro" id="IPR011871">
    <property type="entry name" value="Fib_succ_major"/>
</dbReference>
<dbReference type="Pfam" id="PF09603">
    <property type="entry name" value="Fib_succ_major"/>
    <property type="match status" value="1"/>
</dbReference>
<organism evidence="2 3">
    <name type="scientific">Natronogracilivirga saccharolytica</name>
    <dbReference type="NCBI Taxonomy" id="2812953"/>
    <lineage>
        <taxon>Bacteria</taxon>
        <taxon>Pseudomonadati</taxon>
        <taxon>Balneolota</taxon>
        <taxon>Balneolia</taxon>
        <taxon>Balneolales</taxon>
        <taxon>Cyclonatronaceae</taxon>
        <taxon>Natronogracilivirga</taxon>
    </lineage>
</organism>
<accession>A0A8J7S8P9</accession>
<protein>
    <submittedName>
        <fullName evidence="2">Fibrobacter succinogenes major paralogous domain-containing protein</fullName>
    </submittedName>
</protein>
<dbReference type="EMBL" id="JAFIDN010000024">
    <property type="protein sequence ID" value="MBP3194008.1"/>
    <property type="molecule type" value="Genomic_DNA"/>
</dbReference>
<sequence>MNEIDIGNQVWMTANLNVDKFRNDDLILEVRTIEGWKRANKELKPAWCYLDFDPVKGKKFGKLYNWQAVIDPRGLAPDGWHIPHIDEWMELVDYLGGEKISGSKMKLLNDSESRDHCTNDSGFSALIGGYRYFNGRLETSGMSYWWSSTEAYPTTAWIISLFYGSGDVMVLDDDKKNGCYVRCIRGNETNYDSRLPRPSSVSLLAAIIGGGQ</sequence>
<dbReference type="RefSeq" id="WP_210513467.1">
    <property type="nucleotide sequence ID" value="NZ_JAFIDN010000024.1"/>
</dbReference>
<keyword evidence="3" id="KW-1185">Reference proteome</keyword>
<comment type="caution">
    <text evidence="2">The sequence shown here is derived from an EMBL/GenBank/DDBJ whole genome shotgun (WGS) entry which is preliminary data.</text>
</comment>
<gene>
    <name evidence="2" type="ORF">NATSA_15145</name>
</gene>
<name>A0A8J7S8P9_9BACT</name>
<reference evidence="2" key="1">
    <citation type="submission" date="2021-02" db="EMBL/GenBank/DDBJ databases">
        <title>Natronogracilivirga saccharolytica gen. nov. sp. nov. a new anaerobic, haloalkiliphilic carbohydrate-fermenting bacterium from soda lake and proposing of Cyclonatronumiaceae fam. nov. in the phylum Balneolaeota.</title>
        <authorList>
            <person name="Zhilina T.N."/>
            <person name="Sorokin D.Y."/>
            <person name="Zavarzina D.G."/>
            <person name="Toshchakov S.V."/>
            <person name="Kublanov I.V."/>
        </authorList>
    </citation>
    <scope>NUCLEOTIDE SEQUENCE</scope>
    <source>
        <strain evidence="2">Z-1702</strain>
    </source>
</reference>
<feature type="domain" description="Fibrobacter succinogenes major paralogous" evidence="1">
    <location>
        <begin position="4"/>
        <end position="185"/>
    </location>
</feature>
<proteinExistence type="predicted"/>
<dbReference type="Proteomes" id="UP000673975">
    <property type="component" value="Unassembled WGS sequence"/>
</dbReference>
<dbReference type="AlphaFoldDB" id="A0A8J7S8P9"/>
<evidence type="ECO:0000313" key="3">
    <source>
        <dbReference type="Proteomes" id="UP000673975"/>
    </source>
</evidence>
<dbReference type="NCBIfam" id="TIGR02145">
    <property type="entry name" value="Fib_succ_major"/>
    <property type="match status" value="1"/>
</dbReference>
<evidence type="ECO:0000313" key="2">
    <source>
        <dbReference type="EMBL" id="MBP3194008.1"/>
    </source>
</evidence>
<evidence type="ECO:0000259" key="1">
    <source>
        <dbReference type="Pfam" id="PF09603"/>
    </source>
</evidence>